<dbReference type="GO" id="GO:0000981">
    <property type="term" value="F:DNA-binding transcription factor activity, RNA polymerase II-specific"/>
    <property type="evidence" value="ECO:0007669"/>
    <property type="project" value="TreeGrafter"/>
</dbReference>
<keyword evidence="3" id="KW-0238">DNA-binding</keyword>
<dbReference type="STRING" id="218851.A0A2G5CB19"/>
<dbReference type="EMBL" id="KZ305086">
    <property type="protein sequence ID" value="PIA28460.1"/>
    <property type="molecule type" value="Genomic_DNA"/>
</dbReference>
<evidence type="ECO:0000256" key="2">
    <source>
        <dbReference type="ARBA" id="ARBA00023015"/>
    </source>
</evidence>
<dbReference type="GO" id="GO:0045893">
    <property type="term" value="P:positive regulation of DNA-templated transcription"/>
    <property type="evidence" value="ECO:0007669"/>
    <property type="project" value="UniProtKB-ARBA"/>
</dbReference>
<evidence type="ECO:0000256" key="3">
    <source>
        <dbReference type="ARBA" id="ARBA00023125"/>
    </source>
</evidence>
<evidence type="ECO:0000256" key="5">
    <source>
        <dbReference type="ARBA" id="ARBA00023242"/>
    </source>
</evidence>
<evidence type="ECO:0000256" key="4">
    <source>
        <dbReference type="ARBA" id="ARBA00023163"/>
    </source>
</evidence>
<dbReference type="PRINTS" id="PR00404">
    <property type="entry name" value="MADSDOMAIN"/>
</dbReference>
<dbReference type="Proteomes" id="UP000230069">
    <property type="component" value="Unassembled WGS sequence"/>
</dbReference>
<dbReference type="InParanoid" id="A0A2G5CB19"/>
<sequence>MSSGKKTTGRKKIAIEKIEIPKYLQVTFSKRTNGIFKKATELAFLCGAHPFVLIFSPGGKPHVFVHPSVDIIVNQFLNDGGLVEKQDEVVAYNDYKCAGIDGLAHRYNELNDQVEVVEKQRCEKKNRNTKSPQYSLITCTLEELNCSKIENLKTIFEQAMQNAKNQILVFYRPSSSISMPNNQPAGYSDSLAPDAMVPYESTESTELVMETSSSFIVPNRNVPAHKVTNFDELISSSLPNPSSNHDGMVNLSIPNSGAIIHEAVLKEAIAASPPFVPPKINGFGMLNQFPRSEEDDAEKLYKDSFSHMNQS</sequence>
<dbReference type="PANTHER" id="PTHR11945:SF534">
    <property type="entry name" value="MYOCYTE-SPECIFIC ENHANCER FACTOR 2"/>
    <property type="match status" value="1"/>
</dbReference>
<feature type="domain" description="MADS-box" evidence="6">
    <location>
        <begin position="8"/>
        <end position="68"/>
    </location>
</feature>
<dbReference type="GO" id="GO:0046983">
    <property type="term" value="F:protein dimerization activity"/>
    <property type="evidence" value="ECO:0007669"/>
    <property type="project" value="InterPro"/>
</dbReference>
<gene>
    <name evidence="7" type="ORF">AQUCO_06900021v1</name>
</gene>
<accession>A0A2G5CB19</accession>
<dbReference type="Pfam" id="PF00319">
    <property type="entry name" value="SRF-TF"/>
    <property type="match status" value="1"/>
</dbReference>
<dbReference type="SUPFAM" id="SSF55455">
    <property type="entry name" value="SRF-like"/>
    <property type="match status" value="1"/>
</dbReference>
<keyword evidence="5" id="KW-0539">Nucleus</keyword>
<dbReference type="SMART" id="SM00432">
    <property type="entry name" value="MADS"/>
    <property type="match status" value="1"/>
</dbReference>
<dbReference type="GO" id="GO:0000978">
    <property type="term" value="F:RNA polymerase II cis-regulatory region sequence-specific DNA binding"/>
    <property type="evidence" value="ECO:0007669"/>
    <property type="project" value="TreeGrafter"/>
</dbReference>
<keyword evidence="4" id="KW-0804">Transcription</keyword>
<keyword evidence="8" id="KW-1185">Reference proteome</keyword>
<dbReference type="PANTHER" id="PTHR11945">
    <property type="entry name" value="MADS BOX PROTEIN"/>
    <property type="match status" value="1"/>
</dbReference>
<dbReference type="GO" id="GO:0005634">
    <property type="term" value="C:nucleus"/>
    <property type="evidence" value="ECO:0007669"/>
    <property type="project" value="UniProtKB-SubCell"/>
</dbReference>
<protein>
    <recommendedName>
        <fullName evidence="6">MADS-box domain-containing protein</fullName>
    </recommendedName>
</protein>
<evidence type="ECO:0000256" key="1">
    <source>
        <dbReference type="ARBA" id="ARBA00004123"/>
    </source>
</evidence>
<evidence type="ECO:0000313" key="7">
    <source>
        <dbReference type="EMBL" id="PIA28460.1"/>
    </source>
</evidence>
<evidence type="ECO:0000259" key="6">
    <source>
        <dbReference type="PROSITE" id="PS50066"/>
    </source>
</evidence>
<comment type="subcellular location">
    <subcellularLocation>
        <location evidence="1">Nucleus</location>
    </subcellularLocation>
</comment>
<evidence type="ECO:0000313" key="8">
    <source>
        <dbReference type="Proteomes" id="UP000230069"/>
    </source>
</evidence>
<reference evidence="7 8" key="1">
    <citation type="submission" date="2017-09" db="EMBL/GenBank/DDBJ databases">
        <title>WGS assembly of Aquilegia coerulea Goldsmith.</title>
        <authorList>
            <person name="Hodges S."/>
            <person name="Kramer E."/>
            <person name="Nordborg M."/>
            <person name="Tomkins J."/>
            <person name="Borevitz J."/>
            <person name="Derieg N."/>
            <person name="Yan J."/>
            <person name="Mihaltcheva S."/>
            <person name="Hayes R.D."/>
            <person name="Rokhsar D."/>
        </authorList>
    </citation>
    <scope>NUCLEOTIDE SEQUENCE [LARGE SCALE GENOMIC DNA]</scope>
    <source>
        <strain evidence="8">cv. Goldsmith</strain>
    </source>
</reference>
<dbReference type="InterPro" id="IPR036879">
    <property type="entry name" value="TF_MADSbox_sf"/>
</dbReference>
<dbReference type="Gene3D" id="3.40.1810.10">
    <property type="entry name" value="Transcription factor, MADS-box"/>
    <property type="match status" value="1"/>
</dbReference>
<proteinExistence type="predicted"/>
<dbReference type="InterPro" id="IPR002100">
    <property type="entry name" value="TF_MADSbox"/>
</dbReference>
<dbReference type="OrthoDB" id="913820at2759"/>
<dbReference type="PROSITE" id="PS50066">
    <property type="entry name" value="MADS_BOX_2"/>
    <property type="match status" value="1"/>
</dbReference>
<organism evidence="7 8">
    <name type="scientific">Aquilegia coerulea</name>
    <name type="common">Rocky mountain columbine</name>
    <dbReference type="NCBI Taxonomy" id="218851"/>
    <lineage>
        <taxon>Eukaryota</taxon>
        <taxon>Viridiplantae</taxon>
        <taxon>Streptophyta</taxon>
        <taxon>Embryophyta</taxon>
        <taxon>Tracheophyta</taxon>
        <taxon>Spermatophyta</taxon>
        <taxon>Magnoliopsida</taxon>
        <taxon>Ranunculales</taxon>
        <taxon>Ranunculaceae</taxon>
        <taxon>Thalictroideae</taxon>
        <taxon>Aquilegia</taxon>
    </lineage>
</organism>
<name>A0A2G5CB19_AQUCA</name>
<keyword evidence="2" id="KW-0805">Transcription regulation</keyword>
<dbReference type="AlphaFoldDB" id="A0A2G5CB19"/>